<sequence>MARKLVTVRRIAALNEIPGADRIEAASVDGWTCVVPVGQFEKGGLAVFFEIDSLLPAKDERFAAFAKTNDGEDIRLKTVRIRKVTSQGLLMPLATFPEIKAVVDKLALELQPAEVEARLRAVSFEKELGVRKFVAPEQASQKGVAGGRPAYMADFPVFIPRTDQERIQNMPGAFDEWPDSVFQETTKMDGSSMTAYFLRRDSPYFDMLPPLPLTAKNAEFPNGRFGVCSRNRDIGEVPNSGLFWPTALANNLPSTLSRLDRNIALQGELCGSSIQANFEGFAPGAHDFFLFTIWDVDKQRPLPPREVHEIWAPKLGVKHVPVVGYHALKYVASSVGELVKRADGKGINGKKREGIVLKHVDGKVSFKAISNSYLLKHGE</sequence>
<dbReference type="InterPro" id="IPR021122">
    <property type="entry name" value="RNA_ligase_dom_REL/Rnl2"/>
</dbReference>
<reference evidence="2 3" key="1">
    <citation type="journal article" date="2021" name="Nat. Commun.">
        <title>Genetic determinants of endophytism in the Arabidopsis root mycobiome.</title>
        <authorList>
            <person name="Mesny F."/>
            <person name="Miyauchi S."/>
            <person name="Thiergart T."/>
            <person name="Pickel B."/>
            <person name="Atanasova L."/>
            <person name="Karlsson M."/>
            <person name="Huettel B."/>
            <person name="Barry K.W."/>
            <person name="Haridas S."/>
            <person name="Chen C."/>
            <person name="Bauer D."/>
            <person name="Andreopoulos W."/>
            <person name="Pangilinan J."/>
            <person name="LaButti K."/>
            <person name="Riley R."/>
            <person name="Lipzen A."/>
            <person name="Clum A."/>
            <person name="Drula E."/>
            <person name="Henrissat B."/>
            <person name="Kohler A."/>
            <person name="Grigoriev I.V."/>
            <person name="Martin F.M."/>
            <person name="Hacquard S."/>
        </authorList>
    </citation>
    <scope>NUCLEOTIDE SEQUENCE [LARGE SCALE GENOMIC DNA]</scope>
    <source>
        <strain evidence="2 3">MPI-CAGE-CH-0241</strain>
    </source>
</reference>
<protein>
    <submittedName>
        <fullName evidence="2">RNA ligase, DRB0094 family</fullName>
    </submittedName>
</protein>
<name>A0A9P9AVW2_9HYPO</name>
<evidence type="ECO:0000313" key="3">
    <source>
        <dbReference type="Proteomes" id="UP000777438"/>
    </source>
</evidence>
<accession>A0A9P9AVW2</accession>
<organism evidence="2 3">
    <name type="scientific">Thelonectria olida</name>
    <dbReference type="NCBI Taxonomy" id="1576542"/>
    <lineage>
        <taxon>Eukaryota</taxon>
        <taxon>Fungi</taxon>
        <taxon>Dikarya</taxon>
        <taxon>Ascomycota</taxon>
        <taxon>Pezizomycotina</taxon>
        <taxon>Sordariomycetes</taxon>
        <taxon>Hypocreomycetidae</taxon>
        <taxon>Hypocreales</taxon>
        <taxon>Nectriaceae</taxon>
        <taxon>Thelonectria</taxon>
    </lineage>
</organism>
<dbReference type="OrthoDB" id="17053at2759"/>
<dbReference type="Proteomes" id="UP000777438">
    <property type="component" value="Unassembled WGS sequence"/>
</dbReference>
<evidence type="ECO:0000313" key="2">
    <source>
        <dbReference type="EMBL" id="KAH6898641.1"/>
    </source>
</evidence>
<dbReference type="EMBL" id="JAGPYM010000002">
    <property type="protein sequence ID" value="KAH6898641.1"/>
    <property type="molecule type" value="Genomic_DNA"/>
</dbReference>
<evidence type="ECO:0000259" key="1">
    <source>
        <dbReference type="Pfam" id="PF09414"/>
    </source>
</evidence>
<keyword evidence="2" id="KW-0436">Ligase</keyword>
<dbReference type="Gene3D" id="3.30.470.30">
    <property type="entry name" value="DNA ligase/mRNA capping enzyme"/>
    <property type="match status" value="1"/>
</dbReference>
<dbReference type="Pfam" id="PF21189">
    <property type="entry name" value="PHA02142"/>
    <property type="match status" value="1"/>
</dbReference>
<gene>
    <name evidence="2" type="ORF">B0T10DRAFT_473300</name>
</gene>
<dbReference type="SUPFAM" id="SSF56091">
    <property type="entry name" value="DNA ligase/mRNA capping enzyme, catalytic domain"/>
    <property type="match status" value="1"/>
</dbReference>
<feature type="domain" description="RNA ligase" evidence="1">
    <location>
        <begin position="182"/>
        <end position="368"/>
    </location>
</feature>
<dbReference type="Pfam" id="PF09414">
    <property type="entry name" value="RNA_ligase"/>
    <property type="match status" value="1"/>
</dbReference>
<dbReference type="GO" id="GO:0016874">
    <property type="term" value="F:ligase activity"/>
    <property type="evidence" value="ECO:0007669"/>
    <property type="project" value="UniProtKB-KW"/>
</dbReference>
<keyword evidence="3" id="KW-1185">Reference proteome</keyword>
<comment type="caution">
    <text evidence="2">The sequence shown here is derived from an EMBL/GenBank/DDBJ whole genome shotgun (WGS) entry which is preliminary data.</text>
</comment>
<dbReference type="AlphaFoldDB" id="A0A9P9AVW2"/>
<proteinExistence type="predicted"/>